<sequence>MIKKIITIVLTMSLITTFSNITNIYAYEENNKKISNSACGVMTEEPIMDKNYINEKGELVNHFQDNTQVIYHEDGTITVYSPFGTKPESFDATYRSGWIAIGIAVLKIVGGIISTCSAIQYVTGHDICRIVLRYITNPKKTEYSVDAIYHAGYIPGCEPRHSLPCNSGYWEYNVH</sequence>
<keyword evidence="2" id="KW-1185">Reference proteome</keyword>
<reference evidence="2" key="1">
    <citation type="submission" date="2009-12" db="EMBL/GenBank/DDBJ databases">
        <title>Sequence of Clostridiales genomosp. BVAB3 str. UPII9-5.</title>
        <authorList>
            <person name="Madupu R."/>
            <person name="Durkin A.S."/>
            <person name="Torralba M."/>
            <person name="Methe B."/>
            <person name="Sutton G.G."/>
            <person name="Strausberg R.L."/>
            <person name="Nelson K.E."/>
        </authorList>
    </citation>
    <scope>NUCLEOTIDE SEQUENCE [LARGE SCALE GENOMIC DNA]</scope>
    <source>
        <strain evidence="2">W1219</strain>
    </source>
</reference>
<comment type="caution">
    <text evidence="1">The sequence shown here is derived from an EMBL/GenBank/DDBJ whole genome shotgun (WGS) entry which is preliminary data.</text>
</comment>
<dbReference type="EMBL" id="ADFR01000002">
    <property type="protein sequence ID" value="EFC06282.1"/>
    <property type="molecule type" value="Genomic_DNA"/>
</dbReference>
<dbReference type="AlphaFoldDB" id="D2MMK6"/>
<protein>
    <submittedName>
        <fullName evidence="1">Uncharacterized protein</fullName>
    </submittedName>
</protein>
<accession>D2MMK6</accession>
<dbReference type="RefSeq" id="WP_006626627.1">
    <property type="nucleotide sequence ID" value="NZ_ADFR01000002.1"/>
</dbReference>
<dbReference type="eggNOG" id="ENOG50334Y0">
    <property type="taxonomic scope" value="Bacteria"/>
</dbReference>
<dbReference type="Proteomes" id="UP000005017">
    <property type="component" value="Unassembled WGS sequence"/>
</dbReference>
<gene>
    <name evidence="1" type="ORF">HMPREF9013_0989</name>
</gene>
<proteinExistence type="predicted"/>
<name>D2MMK6_9FIRM</name>
<organism evidence="1 2">
    <name type="scientific">Bulleidia extructa W1219</name>
    <dbReference type="NCBI Taxonomy" id="679192"/>
    <lineage>
        <taxon>Bacteria</taxon>
        <taxon>Bacillati</taxon>
        <taxon>Bacillota</taxon>
        <taxon>Erysipelotrichia</taxon>
        <taxon>Erysipelotrichales</taxon>
        <taxon>Erysipelotrichaceae</taxon>
        <taxon>Bulleidia</taxon>
    </lineage>
</organism>
<dbReference type="OrthoDB" id="1654664at2"/>
<evidence type="ECO:0000313" key="1">
    <source>
        <dbReference type="EMBL" id="EFC06282.1"/>
    </source>
</evidence>
<evidence type="ECO:0000313" key="2">
    <source>
        <dbReference type="Proteomes" id="UP000005017"/>
    </source>
</evidence>